<reference evidence="4" key="1">
    <citation type="journal article" date="2014" name="Front. Microbiol.">
        <title>High frequency of phylogenetically diverse reductive dehalogenase-homologous genes in deep subseafloor sedimentary metagenomes.</title>
        <authorList>
            <person name="Kawai M."/>
            <person name="Futagami T."/>
            <person name="Toyoda A."/>
            <person name="Takaki Y."/>
            <person name="Nishi S."/>
            <person name="Hori S."/>
            <person name="Arai W."/>
            <person name="Tsubouchi T."/>
            <person name="Morono Y."/>
            <person name="Uchiyama I."/>
            <person name="Ito T."/>
            <person name="Fujiyama A."/>
            <person name="Inagaki F."/>
            <person name="Takami H."/>
        </authorList>
    </citation>
    <scope>NUCLEOTIDE SEQUENCE</scope>
    <source>
        <strain evidence="4">Expedition CK06-06</strain>
    </source>
</reference>
<dbReference type="PANTHER" id="PTHR16943:SF8">
    <property type="entry name" value="2-METHYLCITRATE DEHYDRATASE"/>
    <property type="match status" value="1"/>
</dbReference>
<feature type="non-terminal residue" evidence="4">
    <location>
        <position position="1"/>
    </location>
</feature>
<dbReference type="InterPro" id="IPR005656">
    <property type="entry name" value="MmgE_PrpD"/>
</dbReference>
<dbReference type="InterPro" id="IPR045337">
    <property type="entry name" value="MmgE_PrpD_C"/>
</dbReference>
<evidence type="ECO:0008006" key="5">
    <source>
        <dbReference type="Google" id="ProtNLM"/>
    </source>
</evidence>
<organism evidence="4">
    <name type="scientific">marine sediment metagenome</name>
    <dbReference type="NCBI Taxonomy" id="412755"/>
    <lineage>
        <taxon>unclassified sequences</taxon>
        <taxon>metagenomes</taxon>
        <taxon>ecological metagenomes</taxon>
    </lineage>
</organism>
<dbReference type="AlphaFoldDB" id="X1TCV7"/>
<proteinExistence type="inferred from homology"/>
<comment type="similarity">
    <text evidence="1">Belongs to the PrpD family.</text>
</comment>
<dbReference type="Gene3D" id="1.10.4100.10">
    <property type="entry name" value="2-methylcitrate dehydratase PrpD"/>
    <property type="match status" value="1"/>
</dbReference>
<dbReference type="SUPFAM" id="SSF103378">
    <property type="entry name" value="2-methylcitrate dehydratase PrpD"/>
    <property type="match status" value="1"/>
</dbReference>
<dbReference type="EMBL" id="BARW01018875">
    <property type="protein sequence ID" value="GAI89201.1"/>
    <property type="molecule type" value="Genomic_DNA"/>
</dbReference>
<feature type="domain" description="MmgE/PrpD C-terminal" evidence="3">
    <location>
        <begin position="207"/>
        <end position="276"/>
    </location>
</feature>
<feature type="domain" description="MmgE/PrpD N-terminal" evidence="2">
    <location>
        <begin position="1"/>
        <end position="187"/>
    </location>
</feature>
<dbReference type="GO" id="GO:0016829">
    <property type="term" value="F:lyase activity"/>
    <property type="evidence" value="ECO:0007669"/>
    <property type="project" value="InterPro"/>
</dbReference>
<dbReference type="InterPro" id="IPR042183">
    <property type="entry name" value="MmgE/PrpD_sf_1"/>
</dbReference>
<evidence type="ECO:0000259" key="3">
    <source>
        <dbReference type="Pfam" id="PF19305"/>
    </source>
</evidence>
<dbReference type="InterPro" id="IPR045336">
    <property type="entry name" value="MmgE_PrpD_N"/>
</dbReference>
<accession>X1TCV7</accession>
<comment type="caution">
    <text evidence="4">The sequence shown here is derived from an EMBL/GenBank/DDBJ whole genome shotgun (WGS) entry which is preliminary data.</text>
</comment>
<name>X1TCV7_9ZZZZ</name>
<dbReference type="Pfam" id="PF03972">
    <property type="entry name" value="MmgE_PrpD_N"/>
    <property type="match status" value="1"/>
</dbReference>
<protein>
    <recommendedName>
        <fullName evidence="5">MmgE/PrpD family protein</fullName>
    </recommendedName>
</protein>
<dbReference type="PANTHER" id="PTHR16943">
    <property type="entry name" value="2-METHYLCITRATE DEHYDRATASE-RELATED"/>
    <property type="match status" value="1"/>
</dbReference>
<dbReference type="InterPro" id="IPR036148">
    <property type="entry name" value="MmgE/PrpD_sf"/>
</dbReference>
<sequence length="276" mass="29003">GAAVIGTDMRAAPQYAALANGTSAHSLELDDLHNESSAHPEVVIFPAALAASELSDCGGKRFIEAVIAGYEVMTRLGKALNPANHYARGFHPTGTCGVFGAAAAASIILELDQEQTINALGIAGSQAAGSMEFLTDGSWSKRLHAGWAAHNGVIAALLAARGFKGPATIIEGRFGFLHSYSDGSDPDKVLADLGKPFEITKTSIKLHACCRYKQGPIDGILSIIRKHNLKPEEVKQVTLGILKAGFPIVAEPKELKYNPKTLVDAQFSMPFGAAVA</sequence>
<evidence type="ECO:0000259" key="2">
    <source>
        <dbReference type="Pfam" id="PF03972"/>
    </source>
</evidence>
<evidence type="ECO:0000256" key="1">
    <source>
        <dbReference type="ARBA" id="ARBA00006174"/>
    </source>
</evidence>
<evidence type="ECO:0000313" key="4">
    <source>
        <dbReference type="EMBL" id="GAI89201.1"/>
    </source>
</evidence>
<feature type="non-terminal residue" evidence="4">
    <location>
        <position position="276"/>
    </location>
</feature>
<gene>
    <name evidence="4" type="ORF">S12H4_32224</name>
</gene>
<dbReference type="Pfam" id="PF19305">
    <property type="entry name" value="MmgE_PrpD_C"/>
    <property type="match status" value="1"/>
</dbReference>